<dbReference type="InterPro" id="IPR002213">
    <property type="entry name" value="UDP_glucos_trans"/>
</dbReference>
<reference evidence="3" key="1">
    <citation type="journal article" date="2015" name="Nat. Genet.">
        <title>The pineapple genome and the evolution of CAM photosynthesis.</title>
        <authorList>
            <person name="Ming R."/>
            <person name="VanBuren R."/>
            <person name="Wai C.M."/>
            <person name="Tang H."/>
            <person name="Schatz M.C."/>
            <person name="Bowers J.E."/>
            <person name="Lyons E."/>
            <person name="Wang M.L."/>
            <person name="Chen J."/>
            <person name="Biggers E."/>
            <person name="Zhang J."/>
            <person name="Huang L."/>
            <person name="Zhang L."/>
            <person name="Miao W."/>
            <person name="Zhang J."/>
            <person name="Ye Z."/>
            <person name="Miao C."/>
            <person name="Lin Z."/>
            <person name="Wang H."/>
            <person name="Zhou H."/>
            <person name="Yim W.C."/>
            <person name="Priest H.D."/>
            <person name="Zheng C."/>
            <person name="Woodhouse M."/>
            <person name="Edger P.P."/>
            <person name="Guyot R."/>
            <person name="Guo H.B."/>
            <person name="Guo H."/>
            <person name="Zheng G."/>
            <person name="Singh R."/>
            <person name="Sharma A."/>
            <person name="Min X."/>
            <person name="Zheng Y."/>
            <person name="Lee H."/>
            <person name="Gurtowski J."/>
            <person name="Sedlazeck F.J."/>
            <person name="Harkess A."/>
            <person name="McKain M.R."/>
            <person name="Liao Z."/>
            <person name="Fang J."/>
            <person name="Liu J."/>
            <person name="Zhang X."/>
            <person name="Zhang Q."/>
            <person name="Hu W."/>
            <person name="Qin Y."/>
            <person name="Wang K."/>
            <person name="Chen L.Y."/>
            <person name="Shirley N."/>
            <person name="Lin Y.R."/>
            <person name="Liu L.Y."/>
            <person name="Hernandez A.G."/>
            <person name="Wright C.L."/>
            <person name="Bulone V."/>
            <person name="Tuskan G.A."/>
            <person name="Heath K."/>
            <person name="Zee F."/>
            <person name="Moore P.H."/>
            <person name="Sunkar R."/>
            <person name="Leebens-Mack J.H."/>
            <person name="Mockler T."/>
            <person name="Bennetzen J.L."/>
            <person name="Freeling M."/>
            <person name="Sankoff D."/>
            <person name="Paterson A.H."/>
            <person name="Zhu X."/>
            <person name="Yang X."/>
            <person name="Smith J.A."/>
            <person name="Cushman J.C."/>
            <person name="Paull R.E."/>
            <person name="Yu Q."/>
        </authorList>
    </citation>
    <scope>NUCLEOTIDE SEQUENCE [LARGE SCALE GENOMIC DNA]</scope>
    <source>
        <strain evidence="3">cv. F153</strain>
    </source>
</reference>
<dbReference type="RefSeq" id="XP_020090362.1">
    <property type="nucleotide sequence ID" value="XM_020234773.1"/>
</dbReference>
<keyword evidence="3" id="KW-1185">Reference proteome</keyword>
<proteinExistence type="inferred from homology"/>
<dbReference type="Proteomes" id="UP000515123">
    <property type="component" value="Linkage group 6"/>
</dbReference>
<evidence type="ECO:0000313" key="4">
    <source>
        <dbReference type="RefSeq" id="XP_020090362.1"/>
    </source>
</evidence>
<dbReference type="PANTHER" id="PTHR48047">
    <property type="entry name" value="GLYCOSYLTRANSFERASE"/>
    <property type="match status" value="1"/>
</dbReference>
<dbReference type="Pfam" id="PF00201">
    <property type="entry name" value="UDPGT"/>
    <property type="match status" value="1"/>
</dbReference>
<dbReference type="GeneID" id="109711630"/>
<organism evidence="3 4">
    <name type="scientific">Ananas comosus</name>
    <name type="common">Pineapple</name>
    <name type="synonym">Ananas ananas</name>
    <dbReference type="NCBI Taxonomy" id="4615"/>
    <lineage>
        <taxon>Eukaryota</taxon>
        <taxon>Viridiplantae</taxon>
        <taxon>Streptophyta</taxon>
        <taxon>Embryophyta</taxon>
        <taxon>Tracheophyta</taxon>
        <taxon>Spermatophyta</taxon>
        <taxon>Magnoliopsida</taxon>
        <taxon>Liliopsida</taxon>
        <taxon>Poales</taxon>
        <taxon>Bromeliaceae</taxon>
        <taxon>Bromelioideae</taxon>
        <taxon>Ananas</taxon>
    </lineage>
</organism>
<reference evidence="4" key="2">
    <citation type="submission" date="2025-08" db="UniProtKB">
        <authorList>
            <consortium name="RefSeq"/>
        </authorList>
    </citation>
    <scope>IDENTIFICATION</scope>
    <source>
        <tissue evidence="4">Leaf</tissue>
    </source>
</reference>
<evidence type="ECO:0000256" key="1">
    <source>
        <dbReference type="ARBA" id="ARBA00009995"/>
    </source>
</evidence>
<dbReference type="Gramene" id="Aco003062.1.mrna1">
    <property type="protein sequence ID" value="Aco003062.1.mrna1"/>
    <property type="gene ID" value="Aco003062.1.path1"/>
</dbReference>
<dbReference type="OrthoDB" id="5835829at2759"/>
<name>A0A6P5F3Z5_ANACO</name>
<dbReference type="Gene3D" id="3.40.50.2000">
    <property type="entry name" value="Glycogen Phosphorylase B"/>
    <property type="match status" value="2"/>
</dbReference>
<dbReference type="GO" id="GO:0035251">
    <property type="term" value="F:UDP-glucosyltransferase activity"/>
    <property type="evidence" value="ECO:0007669"/>
    <property type="project" value="TreeGrafter"/>
</dbReference>
<evidence type="ECO:0000256" key="2">
    <source>
        <dbReference type="ARBA" id="ARBA00022679"/>
    </source>
</evidence>
<dbReference type="AlphaFoldDB" id="A0A6P5F3Z5"/>
<evidence type="ECO:0000313" key="3">
    <source>
        <dbReference type="Proteomes" id="UP000515123"/>
    </source>
</evidence>
<dbReference type="FunFam" id="3.40.50.2000:FF:000064">
    <property type="entry name" value="Glycosyltransferase"/>
    <property type="match status" value="1"/>
</dbReference>
<dbReference type="SUPFAM" id="SSF53756">
    <property type="entry name" value="UDP-Glycosyltransferase/glycogen phosphorylase"/>
    <property type="match status" value="1"/>
</dbReference>
<protein>
    <submittedName>
        <fullName evidence="4">UDP-glycosyltransferase 89B1-like</fullName>
    </submittedName>
</protein>
<dbReference type="CDD" id="cd03784">
    <property type="entry name" value="GT1_Gtf-like"/>
    <property type="match status" value="1"/>
</dbReference>
<sequence>MAESAHGDEAPHILVVPYPAQGHMLPLLDLAHLLSLRGGGIAITVAVTSGNLPLLAPLLSKSPSIQPLSLPFSHPSLPPGLENTKDLPPSYFRALMLALSSLHGPLLSWARAHPRPISAIVSDIFVGWTQPLAAELGVPRLVFSPSGVLGTAASHSLFVRMPRRPPRPNDDDDDDDYPVAFPSLPNSPVYPWRKLSWLFRTYVEGDPASEFVRRNFLWNLEGYGFVVNSFEGLERAYLERPLEDLATKRVWAVGPVAPTAQGGERGGAPTVSPAEAGAWLDGFPEGSVVYVCFGSQAALAPPQAAAVAAALERSGAAFVWAVRGGTAVPEGFEETVKWRGKVIRGWAPQVEILGHAAVGWFLTHCGWNSVLEAAAAGVAMLTWPMSADQHVNARLLVEEARVAVPACDGGGAVPEPEELARIVAEAVSGERGRTVRERAKELGTKAAEAVREGGSSYRHLEGLIHELYKLKSCTSAKR</sequence>
<dbReference type="FunFam" id="3.40.50.2000:FF:000143">
    <property type="entry name" value="UDP-glycosyltransferase 89B1"/>
    <property type="match status" value="1"/>
</dbReference>
<keyword evidence="2" id="KW-0808">Transferase</keyword>
<comment type="similarity">
    <text evidence="1">Belongs to the UDP-glycosyltransferase family.</text>
</comment>
<accession>A0A6P5F3Z5</accession>
<gene>
    <name evidence="4" type="primary">LOC109711630</name>
</gene>
<dbReference type="PANTHER" id="PTHR48047:SF8">
    <property type="entry name" value="FLAVONOL 3-O-GLUCOSYLTRANSFERASE UGT89B1"/>
    <property type="match status" value="1"/>
</dbReference>